<dbReference type="Proteomes" id="UP001277972">
    <property type="component" value="Unassembled WGS sequence"/>
</dbReference>
<name>A0ACC6M5M6_9BACI</name>
<keyword evidence="2" id="KW-1185">Reference proteome</keyword>
<organism evidence="1 2">
    <name type="scientific">Gracilibacillus pellucidus</name>
    <dbReference type="NCBI Taxonomy" id="3095368"/>
    <lineage>
        <taxon>Bacteria</taxon>
        <taxon>Bacillati</taxon>
        <taxon>Bacillota</taxon>
        <taxon>Bacilli</taxon>
        <taxon>Bacillales</taxon>
        <taxon>Bacillaceae</taxon>
        <taxon>Gracilibacillus</taxon>
    </lineage>
</organism>
<gene>
    <name evidence="1" type="ORF">SH601_09780</name>
</gene>
<reference evidence="1" key="1">
    <citation type="submission" date="2023-11" db="EMBL/GenBank/DDBJ databases">
        <title>Gracilibacillus pellucida a moderately halophilic bacterium isolated from saline soil in Xinjiang province.</title>
        <authorList>
            <person name="Zhang Z."/>
            <person name="Tan F."/>
            <person name="Wang Y."/>
            <person name="Xia M."/>
        </authorList>
    </citation>
    <scope>NUCLEOTIDE SEQUENCE</scope>
    <source>
        <strain evidence="1">S3-1-1</strain>
    </source>
</reference>
<dbReference type="EMBL" id="JAWZSR010000004">
    <property type="protein sequence ID" value="MDX8046281.1"/>
    <property type="molecule type" value="Genomic_DNA"/>
</dbReference>
<accession>A0ACC6M5M6</accession>
<sequence>MAKRFLMVLITMILAIITLFIVAYVPSGSGAPDFDQPATSWSSIGKLVSLFVPPLILSFFNNHSVKIIFVIYQCFLGLVFLGIILLGFIFSNGFNVSISDGGFWIMCIGIIGTVISIISIFDIARGFKRNSVVN</sequence>
<proteinExistence type="predicted"/>
<evidence type="ECO:0000313" key="2">
    <source>
        <dbReference type="Proteomes" id="UP001277972"/>
    </source>
</evidence>
<protein>
    <submittedName>
        <fullName evidence="1">Uncharacterized protein</fullName>
    </submittedName>
</protein>
<comment type="caution">
    <text evidence="1">The sequence shown here is derived from an EMBL/GenBank/DDBJ whole genome shotgun (WGS) entry which is preliminary data.</text>
</comment>
<evidence type="ECO:0000313" key="1">
    <source>
        <dbReference type="EMBL" id="MDX8046281.1"/>
    </source>
</evidence>